<accession>A0A6B3SIZ7</accession>
<dbReference type="SUPFAM" id="SSF53335">
    <property type="entry name" value="S-adenosyl-L-methionine-dependent methyltransferases"/>
    <property type="match status" value="1"/>
</dbReference>
<dbReference type="EMBL" id="JAAIVB010000021">
    <property type="protein sequence ID" value="NEX60834.1"/>
    <property type="molecule type" value="Genomic_DNA"/>
</dbReference>
<evidence type="ECO:0000313" key="1">
    <source>
        <dbReference type="EMBL" id="NEX60834.1"/>
    </source>
</evidence>
<dbReference type="AlphaFoldDB" id="A0A6B3SIZ7"/>
<gene>
    <name evidence="1" type="ORF">G3574_07070</name>
</gene>
<dbReference type="GO" id="GO:0008168">
    <property type="term" value="F:methyltransferase activity"/>
    <property type="evidence" value="ECO:0007669"/>
    <property type="project" value="UniProtKB-KW"/>
</dbReference>
<keyword evidence="1" id="KW-0808">Transferase</keyword>
<dbReference type="InterPro" id="IPR029063">
    <property type="entry name" value="SAM-dependent_MTases_sf"/>
</dbReference>
<evidence type="ECO:0000313" key="2">
    <source>
        <dbReference type="Proteomes" id="UP000482155"/>
    </source>
</evidence>
<protein>
    <submittedName>
        <fullName evidence="1">Class I SAM-dependent methyltransferase</fullName>
    </submittedName>
</protein>
<keyword evidence="2" id="KW-1185">Reference proteome</keyword>
<dbReference type="GO" id="GO:0032259">
    <property type="term" value="P:methylation"/>
    <property type="evidence" value="ECO:0007669"/>
    <property type="project" value="UniProtKB-KW"/>
</dbReference>
<comment type="caution">
    <text evidence="1">The sequence shown here is derived from an EMBL/GenBank/DDBJ whole genome shotgun (WGS) entry which is preliminary data.</text>
</comment>
<keyword evidence="1" id="KW-0489">Methyltransferase</keyword>
<proteinExistence type="predicted"/>
<name>A0A6B3SIZ7_9BURK</name>
<dbReference type="Proteomes" id="UP000482155">
    <property type="component" value="Unassembled WGS sequence"/>
</dbReference>
<dbReference type="Pfam" id="PF13489">
    <property type="entry name" value="Methyltransf_23"/>
    <property type="match status" value="1"/>
</dbReference>
<dbReference type="Gene3D" id="3.40.50.150">
    <property type="entry name" value="Vaccinia Virus protein VP39"/>
    <property type="match status" value="1"/>
</dbReference>
<organism evidence="1 2">
    <name type="scientific">Noviherbaspirillum galbum</name>
    <dbReference type="NCBI Taxonomy" id="2709383"/>
    <lineage>
        <taxon>Bacteria</taxon>
        <taxon>Pseudomonadati</taxon>
        <taxon>Pseudomonadota</taxon>
        <taxon>Betaproteobacteria</taxon>
        <taxon>Burkholderiales</taxon>
        <taxon>Oxalobacteraceae</taxon>
        <taxon>Noviherbaspirillum</taxon>
    </lineage>
</organism>
<sequence>MFLPPSGTLVHYALCGECGYCFAPEMCAWPLEKFEALIYNADYVKVDPDYVSLRPKGSAHMLRGMFPNLPSTVRHLDYGGGSGIMSDLLREAGWTSRSYDPFVHKDTQPAQLGKFDFITAFEVFEHVPDARQLIGTLGSLLEDGGMLLFSTLLSDGQVHPGQRPGWWYASPRNGHISLFSRKALAVLAVEYGYNFGSFNENLHIMCKAAPAWAGHLL</sequence>
<reference evidence="1 2" key="1">
    <citation type="submission" date="2020-02" db="EMBL/GenBank/DDBJ databases">
        <authorList>
            <person name="Kim M.K."/>
        </authorList>
    </citation>
    <scope>NUCLEOTIDE SEQUENCE [LARGE SCALE GENOMIC DNA]</scope>
    <source>
        <strain evidence="1 2">17J57-3</strain>
    </source>
</reference>